<evidence type="ECO:0000256" key="1">
    <source>
        <dbReference type="ARBA" id="ARBA00004651"/>
    </source>
</evidence>
<comment type="caution">
    <text evidence="10">The sequence shown here is derived from an EMBL/GenBank/DDBJ whole genome shotgun (WGS) entry which is preliminary data.</text>
</comment>
<keyword evidence="11" id="KW-1185">Reference proteome</keyword>
<feature type="transmembrane region" description="Helical" evidence="9">
    <location>
        <begin position="53"/>
        <end position="72"/>
    </location>
</feature>
<protein>
    <submittedName>
        <fullName evidence="10">Bestrophin family ion channel</fullName>
    </submittedName>
</protein>
<proteinExistence type="inferred from homology"/>
<comment type="similarity">
    <text evidence="8">Belongs to the anion channel-forming bestrophin (TC 1.A.46) family.</text>
</comment>
<dbReference type="EMBL" id="JAQQLF010000001">
    <property type="protein sequence ID" value="MDC7715649.1"/>
    <property type="molecule type" value="Genomic_DNA"/>
</dbReference>
<evidence type="ECO:0000256" key="9">
    <source>
        <dbReference type="SAM" id="Phobius"/>
    </source>
</evidence>
<evidence type="ECO:0000256" key="5">
    <source>
        <dbReference type="ARBA" id="ARBA00022989"/>
    </source>
</evidence>
<keyword evidence="7 9" id="KW-0472">Membrane</keyword>
<dbReference type="Pfam" id="PF25539">
    <property type="entry name" value="Bestrophin_2"/>
    <property type="match status" value="1"/>
</dbReference>
<keyword evidence="5 9" id="KW-1133">Transmembrane helix</keyword>
<gene>
    <name evidence="10" type="ORF">PQU95_00250</name>
</gene>
<evidence type="ECO:0000256" key="4">
    <source>
        <dbReference type="ARBA" id="ARBA00022692"/>
    </source>
</evidence>
<evidence type="ECO:0000256" key="6">
    <source>
        <dbReference type="ARBA" id="ARBA00023065"/>
    </source>
</evidence>
<dbReference type="PANTHER" id="PTHR33281:SF19">
    <property type="entry name" value="VOLTAGE-DEPENDENT ANION CHANNEL-FORMING PROTEIN YNEE"/>
    <property type="match status" value="1"/>
</dbReference>
<keyword evidence="6" id="KW-0406">Ion transport</keyword>
<dbReference type="PANTHER" id="PTHR33281">
    <property type="entry name" value="UPF0187 PROTEIN YNEE"/>
    <property type="match status" value="1"/>
</dbReference>
<comment type="subcellular location">
    <subcellularLocation>
        <location evidence="1">Cell membrane</location>
        <topology evidence="1">Multi-pass membrane protein</topology>
    </subcellularLocation>
</comment>
<name>A0ABT5ISV7_9NEIS</name>
<evidence type="ECO:0000256" key="3">
    <source>
        <dbReference type="ARBA" id="ARBA00022475"/>
    </source>
</evidence>
<dbReference type="RefSeq" id="WP_272750143.1">
    <property type="nucleotide sequence ID" value="NZ_JAQQLF010000001.1"/>
</dbReference>
<evidence type="ECO:0000313" key="11">
    <source>
        <dbReference type="Proteomes" id="UP001219956"/>
    </source>
</evidence>
<dbReference type="Proteomes" id="UP001219956">
    <property type="component" value="Unassembled WGS sequence"/>
</dbReference>
<feature type="transmembrane region" description="Helical" evidence="9">
    <location>
        <begin position="221"/>
        <end position="249"/>
    </location>
</feature>
<keyword evidence="3" id="KW-1003">Cell membrane</keyword>
<evidence type="ECO:0000313" key="10">
    <source>
        <dbReference type="EMBL" id="MDC7715649.1"/>
    </source>
</evidence>
<accession>A0ABT5ISV7</accession>
<organism evidence="10 11">
    <name type="scientific">Vogesella aquatica</name>
    <dbReference type="NCBI Taxonomy" id="2984206"/>
    <lineage>
        <taxon>Bacteria</taxon>
        <taxon>Pseudomonadati</taxon>
        <taxon>Pseudomonadota</taxon>
        <taxon>Betaproteobacteria</taxon>
        <taxon>Neisseriales</taxon>
        <taxon>Chromobacteriaceae</taxon>
        <taxon>Vogesella</taxon>
    </lineage>
</organism>
<reference evidence="10 11" key="1">
    <citation type="submission" date="2023-01" db="EMBL/GenBank/DDBJ databases">
        <title>Novel species of the genus Vogesella isolated from rivers.</title>
        <authorList>
            <person name="Lu H."/>
        </authorList>
    </citation>
    <scope>NUCLEOTIDE SEQUENCE [LARGE SCALE GENOMIC DNA]</scope>
    <source>
        <strain evidence="10 11">DC21W</strain>
    </source>
</reference>
<evidence type="ECO:0000256" key="8">
    <source>
        <dbReference type="ARBA" id="ARBA00034708"/>
    </source>
</evidence>
<dbReference type="InterPro" id="IPR044669">
    <property type="entry name" value="YneE/VCCN1/2-like"/>
</dbReference>
<feature type="transmembrane region" description="Helical" evidence="9">
    <location>
        <begin position="20"/>
        <end position="41"/>
    </location>
</feature>
<keyword evidence="2" id="KW-0813">Transport</keyword>
<evidence type="ECO:0000256" key="2">
    <source>
        <dbReference type="ARBA" id="ARBA00022448"/>
    </source>
</evidence>
<keyword evidence="4 9" id="KW-0812">Transmembrane</keyword>
<sequence>MIVLPRYNWLRLLFVWHGSVLPRIVSRLAIVFSLSLLSAVLDGWWLSQHADSALNVSIFTLMGVSLAIFLGFRNSASYERFWEARKLWGGLLIVSRSLTGKLQPVAAPQVRPMLYAVCALTYALKGQLRDDDTHAHLVRLLPAELAEQLRSGRNIPARLLAWLHAQNHQLLRDGHLTEQQWLSVDRNLDTLGEVVGGCERIRNTPIPFTYRVLLNRTVTGYCLLLPLGLVTTIGWLTPIIAVFIAYTYLALDSLGDELEEPFGKEGNDLPLSALCYGIEQSVRDMLGEAMPVAPPPRQGIYQF</sequence>
<evidence type="ECO:0000256" key="7">
    <source>
        <dbReference type="ARBA" id="ARBA00023136"/>
    </source>
</evidence>